<comment type="subcellular location">
    <subcellularLocation>
        <location evidence="2">Cytoplasm</location>
    </subcellularLocation>
    <subcellularLocation>
        <location evidence="1">Nucleus</location>
    </subcellularLocation>
</comment>
<sequence>MSSYPNKTGTVKSFRKKGTDSVNIRGTRVFTQNAQVITSTGSSTLDFFIGGGLAVGTVCLIEEDCHNTYSDILVKYFLTEGVANNHRLFLSSGDKLSKNILKELPSIKVPEVKVEDNIKDSALKEELKIAWRYQNQQATFASGIKAYSHNHGFDLSKTLSEELLQSCSITTWDPSEKCPNYFGIDQNFITFPMSYLLQRISSEITCNGFRTSSKGCDNIMRIAITSLGSPLWHSGSEKNQKLNMIRFLYLLKALLRTSYAVAVVTVPSYIVQDKILISRIRQICDTVISLECFVGSSKKSNPLFKEYNGLIQIVKLPVLNTFLYPTQMTDLAFKLKRKDFVIERLHLPPDFEEAQGDAGFLGCSGKPSKLDF</sequence>
<dbReference type="CDD" id="cd19494">
    <property type="entry name" value="Elp4"/>
    <property type="match status" value="1"/>
</dbReference>
<dbReference type="GO" id="GO:0033588">
    <property type="term" value="C:elongator holoenzyme complex"/>
    <property type="evidence" value="ECO:0007669"/>
    <property type="project" value="InterPro"/>
</dbReference>
<dbReference type="Gene3D" id="3.40.50.300">
    <property type="entry name" value="P-loop containing nucleotide triphosphate hydrolases"/>
    <property type="match status" value="1"/>
</dbReference>
<evidence type="ECO:0000256" key="3">
    <source>
        <dbReference type="ARBA" id="ARBA00005043"/>
    </source>
</evidence>
<accession>A0A8X6ICG7</accession>
<dbReference type="Proteomes" id="UP000887116">
    <property type="component" value="Unassembled WGS sequence"/>
</dbReference>
<organism evidence="9 10">
    <name type="scientific">Trichonephila clavata</name>
    <name type="common">Joro spider</name>
    <name type="synonym">Nephila clavata</name>
    <dbReference type="NCBI Taxonomy" id="2740835"/>
    <lineage>
        <taxon>Eukaryota</taxon>
        <taxon>Metazoa</taxon>
        <taxon>Ecdysozoa</taxon>
        <taxon>Arthropoda</taxon>
        <taxon>Chelicerata</taxon>
        <taxon>Arachnida</taxon>
        <taxon>Araneae</taxon>
        <taxon>Araneomorphae</taxon>
        <taxon>Entelegynae</taxon>
        <taxon>Araneoidea</taxon>
        <taxon>Nephilidae</taxon>
        <taxon>Trichonephila</taxon>
    </lineage>
</organism>
<protein>
    <recommendedName>
        <fullName evidence="5">Elongator complex protein 4</fullName>
    </recommendedName>
</protein>
<dbReference type="GO" id="GO:0005737">
    <property type="term" value="C:cytoplasm"/>
    <property type="evidence" value="ECO:0007669"/>
    <property type="project" value="UniProtKB-SubCell"/>
</dbReference>
<dbReference type="EMBL" id="BMAO01021476">
    <property type="protein sequence ID" value="GFQ74745.1"/>
    <property type="molecule type" value="Genomic_DNA"/>
</dbReference>
<dbReference type="PANTHER" id="PTHR12896">
    <property type="entry name" value="PAX6 NEIGHBOR PROTEIN PAXNEB"/>
    <property type="match status" value="1"/>
</dbReference>
<keyword evidence="10" id="KW-1185">Reference proteome</keyword>
<gene>
    <name evidence="9" type="primary">ELP4</name>
    <name evidence="9" type="ORF">TNCT_382401</name>
</gene>
<keyword evidence="8" id="KW-0539">Nucleus</keyword>
<dbReference type="InterPro" id="IPR008728">
    <property type="entry name" value="Elongator_complex_protein_4"/>
</dbReference>
<evidence type="ECO:0000256" key="8">
    <source>
        <dbReference type="ARBA" id="ARBA00023242"/>
    </source>
</evidence>
<dbReference type="AlphaFoldDB" id="A0A8X6ICG7"/>
<dbReference type="GO" id="GO:0002098">
    <property type="term" value="P:tRNA wobble uridine modification"/>
    <property type="evidence" value="ECO:0007669"/>
    <property type="project" value="InterPro"/>
</dbReference>
<dbReference type="Pfam" id="PF05625">
    <property type="entry name" value="PAXNEB"/>
    <property type="match status" value="1"/>
</dbReference>
<evidence type="ECO:0000256" key="5">
    <source>
        <dbReference type="ARBA" id="ARBA00020265"/>
    </source>
</evidence>
<evidence type="ECO:0000313" key="9">
    <source>
        <dbReference type="EMBL" id="GFQ74745.1"/>
    </source>
</evidence>
<evidence type="ECO:0000256" key="1">
    <source>
        <dbReference type="ARBA" id="ARBA00004123"/>
    </source>
</evidence>
<comment type="pathway">
    <text evidence="3">tRNA modification; 5-methoxycarbonylmethyl-2-thiouridine-tRNA biosynthesis.</text>
</comment>
<evidence type="ECO:0000256" key="2">
    <source>
        <dbReference type="ARBA" id="ARBA00004496"/>
    </source>
</evidence>
<evidence type="ECO:0000256" key="4">
    <source>
        <dbReference type="ARBA" id="ARBA00007573"/>
    </source>
</evidence>
<comment type="caution">
    <text evidence="9">The sequence shown here is derived from an EMBL/GenBank/DDBJ whole genome shotgun (WGS) entry which is preliminary data.</text>
</comment>
<dbReference type="PANTHER" id="PTHR12896:SF1">
    <property type="entry name" value="ELONGATOR COMPLEX PROTEIN 4"/>
    <property type="match status" value="1"/>
</dbReference>
<dbReference type="OrthoDB" id="289162at2759"/>
<reference evidence="9" key="1">
    <citation type="submission" date="2020-07" db="EMBL/GenBank/DDBJ databases">
        <title>Multicomponent nature underlies the extraordinary mechanical properties of spider dragline silk.</title>
        <authorList>
            <person name="Kono N."/>
            <person name="Nakamura H."/>
            <person name="Mori M."/>
            <person name="Yoshida Y."/>
            <person name="Ohtoshi R."/>
            <person name="Malay A.D."/>
            <person name="Moran D.A.P."/>
            <person name="Tomita M."/>
            <person name="Numata K."/>
            <person name="Arakawa K."/>
        </authorList>
    </citation>
    <scope>NUCLEOTIDE SEQUENCE</scope>
</reference>
<comment type="similarity">
    <text evidence="4">Belongs to the ELP4 family.</text>
</comment>
<keyword evidence="6" id="KW-0963">Cytoplasm</keyword>
<proteinExistence type="inferred from homology"/>
<dbReference type="GO" id="GO:0008023">
    <property type="term" value="C:transcription elongation factor complex"/>
    <property type="evidence" value="ECO:0007669"/>
    <property type="project" value="TreeGrafter"/>
</dbReference>
<keyword evidence="7" id="KW-0819">tRNA processing</keyword>
<evidence type="ECO:0000256" key="6">
    <source>
        <dbReference type="ARBA" id="ARBA00022490"/>
    </source>
</evidence>
<evidence type="ECO:0000313" key="10">
    <source>
        <dbReference type="Proteomes" id="UP000887116"/>
    </source>
</evidence>
<dbReference type="InterPro" id="IPR027417">
    <property type="entry name" value="P-loop_NTPase"/>
</dbReference>
<name>A0A8X6ICG7_TRICU</name>
<evidence type="ECO:0000256" key="7">
    <source>
        <dbReference type="ARBA" id="ARBA00022694"/>
    </source>
</evidence>